<dbReference type="AlphaFoldDB" id="A0A3B1ANM1"/>
<evidence type="ECO:0000313" key="3">
    <source>
        <dbReference type="EMBL" id="VAW99839.1"/>
    </source>
</evidence>
<feature type="region of interest" description="Disordered" evidence="1">
    <location>
        <begin position="476"/>
        <end position="498"/>
    </location>
</feature>
<dbReference type="Gene3D" id="3.30.750.140">
    <property type="match status" value="1"/>
</dbReference>
<reference evidence="3" key="1">
    <citation type="submission" date="2018-06" db="EMBL/GenBank/DDBJ databases">
        <authorList>
            <person name="Zhirakovskaya E."/>
        </authorList>
    </citation>
    <scope>NUCLEOTIDE SEQUENCE</scope>
</reference>
<evidence type="ECO:0000259" key="2">
    <source>
        <dbReference type="Pfam" id="PF02120"/>
    </source>
</evidence>
<name>A0A3B1ANM1_9ZZZZ</name>
<organism evidence="3">
    <name type="scientific">hydrothermal vent metagenome</name>
    <dbReference type="NCBI Taxonomy" id="652676"/>
    <lineage>
        <taxon>unclassified sequences</taxon>
        <taxon>metagenomes</taxon>
        <taxon>ecological metagenomes</taxon>
    </lineage>
</organism>
<gene>
    <name evidence="3" type="ORF">MNBD_GAMMA19-1309</name>
</gene>
<feature type="domain" description="Flagellar hook-length control protein-like C-terminal" evidence="2">
    <location>
        <begin position="402"/>
        <end position="480"/>
    </location>
</feature>
<dbReference type="Pfam" id="PF02120">
    <property type="entry name" value="Flg_hook"/>
    <property type="match status" value="1"/>
</dbReference>
<dbReference type="EMBL" id="UOFV01000190">
    <property type="protein sequence ID" value="VAW99839.1"/>
    <property type="molecule type" value="Genomic_DNA"/>
</dbReference>
<accession>A0A3B1ANM1</accession>
<evidence type="ECO:0000256" key="1">
    <source>
        <dbReference type="SAM" id="MobiDB-lite"/>
    </source>
</evidence>
<dbReference type="InterPro" id="IPR021136">
    <property type="entry name" value="Flagellar_hook_control-like_C"/>
</dbReference>
<proteinExistence type="predicted"/>
<protein>
    <recommendedName>
        <fullName evidence="2">Flagellar hook-length control protein-like C-terminal domain-containing protein</fullName>
    </recommendedName>
</protein>
<sequence length="498" mass="53736">MNITGIQNLINTDLLAKAPQAIVDAWKVGQLVNATVASSQKNGQTSININGALLLAQTRFPLQPGQPLQLEVSSLSVSTVLKVITNTDTRPITISLQPQGNLSGQLQTGQQLNAVLTRTMDVNQTRAMLELAGHRINVQLSQPLSASTGQQIKLEVVTPGAIASLKILTTPLATLPATSMNNTHIAQALRTTLPQQAPLPPLLNNLALIVKNHTVNLSPGIIPPTTQRIAPLPQPLIELVRAVVDRLPDNRSVSSGDGLKQAVAQSGLFMEARLAQILQQPTSGTTTLPIDFKGGLLSLLLTLLNFSKNMPPPSPTNTVPTQTLPHIQTGMQAALNQQMNLQQVLAELLRNVGSGLARLQLSQLVSSAAEEEGKRAWIMEIPVRSGEHIDLIQLRIEKEKNQRSPKKPALWTVTLSLELRVLGPVQARVTLADKIVSTNFWAEHASTTELINRHLSILENRYQEVGLTVGALKAHHGTAPDPVSPDENLPHTLLDEKV</sequence>
<dbReference type="InterPro" id="IPR038610">
    <property type="entry name" value="FliK-like_C_sf"/>
</dbReference>